<gene>
    <name evidence="3" type="ORF">FK531_20350</name>
</gene>
<evidence type="ECO:0000313" key="3">
    <source>
        <dbReference type="EMBL" id="TQF65783.1"/>
    </source>
</evidence>
<keyword evidence="4" id="KW-1185">Reference proteome</keyword>
<organism evidence="3 4">
    <name type="scientific">Rhodococcus spelaei</name>
    <dbReference type="NCBI Taxonomy" id="2546320"/>
    <lineage>
        <taxon>Bacteria</taxon>
        <taxon>Bacillati</taxon>
        <taxon>Actinomycetota</taxon>
        <taxon>Actinomycetes</taxon>
        <taxon>Mycobacteriales</taxon>
        <taxon>Nocardiaceae</taxon>
        <taxon>Rhodococcus</taxon>
    </lineage>
</organism>
<dbReference type="AlphaFoldDB" id="A0A541B0E2"/>
<feature type="region of interest" description="Disordered" evidence="1">
    <location>
        <begin position="161"/>
        <end position="180"/>
    </location>
</feature>
<feature type="region of interest" description="Disordered" evidence="1">
    <location>
        <begin position="224"/>
        <end position="254"/>
    </location>
</feature>
<evidence type="ECO:0000313" key="4">
    <source>
        <dbReference type="Proteomes" id="UP000316256"/>
    </source>
</evidence>
<proteinExistence type="predicted"/>
<reference evidence="3 4" key="1">
    <citation type="submission" date="2019-06" db="EMBL/GenBank/DDBJ databases">
        <title>Rhodococcus spaelei sp. nov., isolated from a cave.</title>
        <authorList>
            <person name="Lee S.D."/>
        </authorList>
    </citation>
    <scope>NUCLEOTIDE SEQUENCE [LARGE SCALE GENOMIC DNA]</scope>
    <source>
        <strain evidence="3 4">C9-5</strain>
    </source>
</reference>
<feature type="compositionally biased region" description="Low complexity" evidence="1">
    <location>
        <begin position="164"/>
        <end position="175"/>
    </location>
</feature>
<evidence type="ECO:0000256" key="2">
    <source>
        <dbReference type="SAM" id="SignalP"/>
    </source>
</evidence>
<dbReference type="RefSeq" id="WP_142102716.1">
    <property type="nucleotide sequence ID" value="NZ_VIGH01000010.1"/>
</dbReference>
<evidence type="ECO:0008006" key="5">
    <source>
        <dbReference type="Google" id="ProtNLM"/>
    </source>
</evidence>
<sequence>MRTTRIWSATLVSALALSCAACGSEDQPELGPPAPWSVSFRWDDTDPTIDLESPAVQAIRAAAESDQIEMGIGRDYTDPGYPEAAGPNGTVGGKIRMDDTADEIGTLHFKLVVRTASESSIDGVVCLDETGLSRDVDAHFPLPDPSRSHSRWAINVTAERADSPNDTPTTSPTIPQREPVMPNIAGPAGRTARPSGNVFGDWKITRYKGDFSTPTRQLCYPWVEQRWGGPTPPAPNRTDQEPPTIEPFYPGWQD</sequence>
<dbReference type="PROSITE" id="PS51257">
    <property type="entry name" value="PROKAR_LIPOPROTEIN"/>
    <property type="match status" value="1"/>
</dbReference>
<dbReference type="EMBL" id="VIGH01000010">
    <property type="protein sequence ID" value="TQF65783.1"/>
    <property type="molecule type" value="Genomic_DNA"/>
</dbReference>
<dbReference type="OrthoDB" id="4579707at2"/>
<feature type="chain" id="PRO_5022137598" description="Lipoprotein" evidence="2">
    <location>
        <begin position="24"/>
        <end position="254"/>
    </location>
</feature>
<evidence type="ECO:0000256" key="1">
    <source>
        <dbReference type="SAM" id="MobiDB-lite"/>
    </source>
</evidence>
<comment type="caution">
    <text evidence="3">The sequence shown here is derived from an EMBL/GenBank/DDBJ whole genome shotgun (WGS) entry which is preliminary data.</text>
</comment>
<keyword evidence="2" id="KW-0732">Signal</keyword>
<accession>A0A541B0E2</accession>
<dbReference type="Proteomes" id="UP000316256">
    <property type="component" value="Unassembled WGS sequence"/>
</dbReference>
<feature type="signal peptide" evidence="2">
    <location>
        <begin position="1"/>
        <end position="23"/>
    </location>
</feature>
<protein>
    <recommendedName>
        <fullName evidence="5">Lipoprotein</fullName>
    </recommendedName>
</protein>
<name>A0A541B0E2_9NOCA</name>